<protein>
    <submittedName>
        <fullName evidence="1">Uncharacterized protein</fullName>
    </submittedName>
</protein>
<organism evidence="1 2">
    <name type="scientific">Trichonephila clavata</name>
    <name type="common">Joro spider</name>
    <name type="synonym">Nephila clavata</name>
    <dbReference type="NCBI Taxonomy" id="2740835"/>
    <lineage>
        <taxon>Eukaryota</taxon>
        <taxon>Metazoa</taxon>
        <taxon>Ecdysozoa</taxon>
        <taxon>Arthropoda</taxon>
        <taxon>Chelicerata</taxon>
        <taxon>Arachnida</taxon>
        <taxon>Araneae</taxon>
        <taxon>Araneomorphae</taxon>
        <taxon>Entelegynae</taxon>
        <taxon>Araneoidea</taxon>
        <taxon>Nephilidae</taxon>
        <taxon>Trichonephila</taxon>
    </lineage>
</organism>
<reference evidence="1" key="1">
    <citation type="submission" date="2020-07" db="EMBL/GenBank/DDBJ databases">
        <title>Multicomponent nature underlies the extraordinary mechanical properties of spider dragline silk.</title>
        <authorList>
            <person name="Kono N."/>
            <person name="Nakamura H."/>
            <person name="Mori M."/>
            <person name="Yoshida Y."/>
            <person name="Ohtoshi R."/>
            <person name="Malay A.D."/>
            <person name="Moran D.A.P."/>
            <person name="Tomita M."/>
            <person name="Numata K."/>
            <person name="Arakawa K."/>
        </authorList>
    </citation>
    <scope>NUCLEOTIDE SEQUENCE</scope>
</reference>
<name>A0A8X6HQ41_TRICU</name>
<evidence type="ECO:0000313" key="2">
    <source>
        <dbReference type="Proteomes" id="UP000887116"/>
    </source>
</evidence>
<evidence type="ECO:0000313" key="1">
    <source>
        <dbReference type="EMBL" id="GFR28097.1"/>
    </source>
</evidence>
<dbReference type="Proteomes" id="UP000887116">
    <property type="component" value="Unassembled WGS sequence"/>
</dbReference>
<proteinExistence type="predicted"/>
<accession>A0A8X6HQ41</accession>
<dbReference type="AlphaFoldDB" id="A0A8X6HQ41"/>
<gene>
    <name evidence="1" type="ORF">TNCT_207611</name>
</gene>
<sequence>MEECEHDIKSLELHMEWLYLAEKLPLEDHLGKVLEGIDECFHHNTSPLRLHDHNYRGPTIVSHVPRSRPLRLLCGQYVERQRV</sequence>
<keyword evidence="2" id="KW-1185">Reference proteome</keyword>
<dbReference type="EMBL" id="BMAO01019062">
    <property type="protein sequence ID" value="GFR28097.1"/>
    <property type="molecule type" value="Genomic_DNA"/>
</dbReference>
<comment type="caution">
    <text evidence="1">The sequence shown here is derived from an EMBL/GenBank/DDBJ whole genome shotgun (WGS) entry which is preliminary data.</text>
</comment>